<gene>
    <name evidence="1" type="ORF">NT05LM_0445</name>
</gene>
<name>A0ABP2K1B8_9LIST</name>
<keyword evidence="2" id="KW-1185">Reference proteome</keyword>
<evidence type="ECO:0000313" key="2">
    <source>
        <dbReference type="Proteomes" id="UP000003412"/>
    </source>
</evidence>
<reference evidence="1 2" key="1">
    <citation type="journal article" date="2010" name="Microbiol. Resour. Announc.">
        <title>Comparative genomics of the bacterial genus Listeria: Genome evolution is characterized by limited gene acquisition and limited gene loss.</title>
        <authorList>
            <person name="den Bakker H.C."/>
            <person name="Cummings C.A."/>
            <person name="Ferreira V."/>
            <person name="Vatta P."/>
            <person name="Orsi R.H."/>
            <person name="Degoricija L."/>
            <person name="Barker M."/>
            <person name="Petrauskene O."/>
            <person name="Furtado M.R."/>
            <person name="Wiedmann M."/>
        </authorList>
    </citation>
    <scope>NUCLEOTIDE SEQUENCE [LARGE SCALE GENOMIC DNA]</scope>
    <source>
        <strain evidence="1 2">FSL S4-120</strain>
    </source>
</reference>
<feature type="non-terminal residue" evidence="1">
    <location>
        <position position="1"/>
    </location>
</feature>
<organism evidence="1 2">
    <name type="scientific">Listeria marthii FSL S4-120</name>
    <dbReference type="NCBI Taxonomy" id="702457"/>
    <lineage>
        <taxon>Bacteria</taxon>
        <taxon>Bacillati</taxon>
        <taxon>Bacillota</taxon>
        <taxon>Bacilli</taxon>
        <taxon>Bacillales</taxon>
        <taxon>Listeriaceae</taxon>
        <taxon>Listeria</taxon>
    </lineage>
</organism>
<sequence length="44" mass="5342">RIFCENIGQKRKMWIESHLSTFSIFVSRMCDKENNFTRECGWRG</sequence>
<proteinExistence type="predicted"/>
<protein>
    <submittedName>
        <fullName evidence="1">Uncharacterized protein</fullName>
    </submittedName>
</protein>
<accession>A0ABP2K1B8</accession>
<comment type="caution">
    <text evidence="1">The sequence shown here is derived from an EMBL/GenBank/DDBJ whole genome shotgun (WGS) entry which is preliminary data.</text>
</comment>
<evidence type="ECO:0000313" key="1">
    <source>
        <dbReference type="EMBL" id="EFR88926.1"/>
    </source>
</evidence>
<dbReference type="Proteomes" id="UP000003412">
    <property type="component" value="Chromosome"/>
</dbReference>
<dbReference type="EMBL" id="ADXF01000262">
    <property type="protein sequence ID" value="EFR88926.1"/>
    <property type="molecule type" value="Genomic_DNA"/>
</dbReference>